<dbReference type="EMBL" id="JADOTX010000001">
    <property type="protein sequence ID" value="MBG6064516.1"/>
    <property type="molecule type" value="Genomic_DNA"/>
</dbReference>
<reference evidence="2 3" key="1">
    <citation type="submission" date="2020-11" db="EMBL/GenBank/DDBJ databases">
        <title>Sequencing the genomes of 1000 actinobacteria strains.</title>
        <authorList>
            <person name="Klenk H.-P."/>
        </authorList>
    </citation>
    <scope>NUCLEOTIDE SEQUENCE [LARGE SCALE GENOMIC DNA]</scope>
    <source>
        <strain evidence="2 3">DSM 101692</strain>
    </source>
</reference>
<name>A0ABS0JC04_9ACTN</name>
<keyword evidence="2" id="KW-0645">Protease</keyword>
<organism evidence="2 3">
    <name type="scientific">Micromonospora ureilytica</name>
    <dbReference type="NCBI Taxonomy" id="709868"/>
    <lineage>
        <taxon>Bacteria</taxon>
        <taxon>Bacillati</taxon>
        <taxon>Actinomycetota</taxon>
        <taxon>Actinomycetes</taxon>
        <taxon>Micromonosporales</taxon>
        <taxon>Micromonosporaceae</taxon>
        <taxon>Micromonospora</taxon>
    </lineage>
</organism>
<accession>A0ABS0JC04</accession>
<keyword evidence="2" id="KW-0378">Hydrolase</keyword>
<dbReference type="PANTHER" id="PTHR43798:SF33">
    <property type="entry name" value="HYDROLASE, PUTATIVE (AFU_ORTHOLOGUE AFUA_2G14860)-RELATED"/>
    <property type="match status" value="1"/>
</dbReference>
<dbReference type="PRINTS" id="PR00111">
    <property type="entry name" value="ABHYDROLASE"/>
</dbReference>
<keyword evidence="3" id="KW-1185">Reference proteome</keyword>
<comment type="caution">
    <text evidence="2">The sequence shown here is derived from an EMBL/GenBank/DDBJ whole genome shotgun (WGS) entry which is preliminary data.</text>
</comment>
<dbReference type="GO" id="GO:0004177">
    <property type="term" value="F:aminopeptidase activity"/>
    <property type="evidence" value="ECO:0007669"/>
    <property type="project" value="UniProtKB-KW"/>
</dbReference>
<proteinExistence type="predicted"/>
<evidence type="ECO:0000313" key="3">
    <source>
        <dbReference type="Proteomes" id="UP000614915"/>
    </source>
</evidence>
<keyword evidence="2" id="KW-0031">Aminopeptidase</keyword>
<sequence>MITNGVRQVYHVAGTGPVMITQSGGPGVEYAYLRSTRLEEHFTMVYPEIPGTGASGPLPEGSTYVDTYVGFLHSLVEHLGQARVHLLGHSHGGFTAQRFALNHPDRVAGLVLYSTSPTNGAEFWATEQAEVDAYLSRHAGNPEIATVAAAITSSVPLQTHAEKTDQLRAYLPINFADFWGRRAEFDRLRETVRAWVVRPGNKRFDYRPELSSIGARTLVITGRHDFICGPVWSEMLHEGIPGSRLTILENSGHFGHLEEPTAFHEAVDWILTEEVLPSRH</sequence>
<protein>
    <submittedName>
        <fullName evidence="2">Proline iminopeptidase</fullName>
        <ecNumber evidence="2">3.4.11.5</ecNumber>
    </submittedName>
</protein>
<dbReference type="Proteomes" id="UP000614915">
    <property type="component" value="Unassembled WGS sequence"/>
</dbReference>
<evidence type="ECO:0000313" key="2">
    <source>
        <dbReference type="EMBL" id="MBG6064516.1"/>
    </source>
</evidence>
<feature type="domain" description="AB hydrolase-1" evidence="1">
    <location>
        <begin position="38"/>
        <end position="260"/>
    </location>
</feature>
<gene>
    <name evidence="2" type="ORF">IW248_000803</name>
</gene>
<dbReference type="Gene3D" id="3.40.50.1820">
    <property type="entry name" value="alpha/beta hydrolase"/>
    <property type="match status" value="1"/>
</dbReference>
<dbReference type="Pfam" id="PF00561">
    <property type="entry name" value="Abhydrolase_1"/>
    <property type="match status" value="1"/>
</dbReference>
<evidence type="ECO:0000259" key="1">
    <source>
        <dbReference type="Pfam" id="PF00561"/>
    </source>
</evidence>
<dbReference type="PANTHER" id="PTHR43798">
    <property type="entry name" value="MONOACYLGLYCEROL LIPASE"/>
    <property type="match status" value="1"/>
</dbReference>
<dbReference type="InterPro" id="IPR029058">
    <property type="entry name" value="AB_hydrolase_fold"/>
</dbReference>
<dbReference type="RefSeq" id="WP_231396168.1">
    <property type="nucleotide sequence ID" value="NZ_JADOTX010000001.1"/>
</dbReference>
<dbReference type="SUPFAM" id="SSF53474">
    <property type="entry name" value="alpha/beta-Hydrolases"/>
    <property type="match status" value="1"/>
</dbReference>
<dbReference type="InterPro" id="IPR050266">
    <property type="entry name" value="AB_hydrolase_sf"/>
</dbReference>
<dbReference type="EC" id="3.4.11.5" evidence="2"/>
<dbReference type="InterPro" id="IPR000073">
    <property type="entry name" value="AB_hydrolase_1"/>
</dbReference>